<evidence type="ECO:0000259" key="14">
    <source>
        <dbReference type="Pfam" id="PF10443"/>
    </source>
</evidence>
<evidence type="ECO:0000256" key="2">
    <source>
        <dbReference type="ARBA" id="ARBA00010320"/>
    </source>
</evidence>
<dbReference type="InterPro" id="IPR039627">
    <property type="entry name" value="Yme2_C"/>
</dbReference>
<evidence type="ECO:0000256" key="1">
    <source>
        <dbReference type="ARBA" id="ARBA00004434"/>
    </source>
</evidence>
<comment type="subcellular location">
    <subcellularLocation>
        <location evidence="1 11">Mitochondrion inner membrane</location>
        <topology evidence="1 11">Single-pass membrane protein</topology>
    </subcellularLocation>
</comment>
<feature type="domain" description="Mitochondrial escape protein 2 C-terminal" evidence="14">
    <location>
        <begin position="363"/>
        <end position="798"/>
    </location>
</feature>
<dbReference type="CDD" id="cd12433">
    <property type="entry name" value="RRM_Yme2p_like"/>
    <property type="match status" value="1"/>
</dbReference>
<feature type="coiled-coil region" evidence="12">
    <location>
        <begin position="817"/>
        <end position="851"/>
    </location>
</feature>
<dbReference type="RefSeq" id="XP_064851915.1">
    <property type="nucleotide sequence ID" value="XM_064995843.1"/>
</dbReference>
<evidence type="ECO:0000256" key="6">
    <source>
        <dbReference type="ARBA" id="ARBA00022946"/>
    </source>
</evidence>
<gene>
    <name evidence="15" type="ORF">DASC09_022400</name>
</gene>
<dbReference type="PANTHER" id="PTHR32198">
    <property type="entry name" value="MITOCHONDRIAL ESCAPE PROTEIN 2"/>
    <property type="match status" value="1"/>
</dbReference>
<comment type="similarity">
    <text evidence="2 11">Belongs to the YME2 family.</text>
</comment>
<dbReference type="SUPFAM" id="SSF54928">
    <property type="entry name" value="RNA-binding domain, RBD"/>
    <property type="match status" value="1"/>
</dbReference>
<keyword evidence="11" id="KW-0507">mRNA processing</keyword>
<keyword evidence="5 11" id="KW-0999">Mitochondrion inner membrane</keyword>
<keyword evidence="12" id="KW-0175">Coiled coil</keyword>
<accession>A0AAV5QJ01</accession>
<dbReference type="GO" id="GO:0006397">
    <property type="term" value="P:mRNA processing"/>
    <property type="evidence" value="ECO:0007669"/>
    <property type="project" value="UniProtKB-UniRule"/>
</dbReference>
<dbReference type="InterPro" id="IPR012677">
    <property type="entry name" value="Nucleotide-bd_a/b_plait_sf"/>
</dbReference>
<evidence type="ECO:0000256" key="11">
    <source>
        <dbReference type="RuleBase" id="RU367108"/>
    </source>
</evidence>
<evidence type="ECO:0000256" key="4">
    <source>
        <dbReference type="ARBA" id="ARBA00022692"/>
    </source>
</evidence>
<dbReference type="Pfam" id="PF10443">
    <property type="entry name" value="RNA12"/>
    <property type="match status" value="1"/>
</dbReference>
<keyword evidence="8 11" id="KW-0496">Mitochondrion</keyword>
<evidence type="ECO:0000313" key="15">
    <source>
        <dbReference type="EMBL" id="GMM34915.1"/>
    </source>
</evidence>
<proteinExistence type="inferred from homology"/>
<evidence type="ECO:0000256" key="12">
    <source>
        <dbReference type="SAM" id="Coils"/>
    </source>
</evidence>
<dbReference type="Gene3D" id="3.30.70.330">
    <property type="match status" value="1"/>
</dbReference>
<evidence type="ECO:0000259" key="13">
    <source>
        <dbReference type="Pfam" id="PF00076"/>
    </source>
</evidence>
<comment type="caution">
    <text evidence="15">The sequence shown here is derived from an EMBL/GenBank/DDBJ whole genome shotgun (WGS) entry which is preliminary data.</text>
</comment>
<keyword evidence="9" id="KW-0472">Membrane</keyword>
<evidence type="ECO:0000256" key="5">
    <source>
        <dbReference type="ARBA" id="ARBA00022792"/>
    </source>
</evidence>
<name>A0AAV5QJ01_9ASCO</name>
<dbReference type="Proteomes" id="UP001360560">
    <property type="component" value="Unassembled WGS sequence"/>
</dbReference>
<protein>
    <recommendedName>
        <fullName evidence="3 11">Mitochondrial escape protein 2</fullName>
    </recommendedName>
</protein>
<dbReference type="GO" id="GO:0003723">
    <property type="term" value="F:RNA binding"/>
    <property type="evidence" value="ECO:0007669"/>
    <property type="project" value="UniProtKB-UniRule"/>
</dbReference>
<reference evidence="15 16" key="1">
    <citation type="journal article" date="2023" name="Elife">
        <title>Identification of key yeast species and microbe-microbe interactions impacting larval growth of Drosophila in the wild.</title>
        <authorList>
            <person name="Mure A."/>
            <person name="Sugiura Y."/>
            <person name="Maeda R."/>
            <person name="Honda K."/>
            <person name="Sakurai N."/>
            <person name="Takahashi Y."/>
            <person name="Watada M."/>
            <person name="Katoh T."/>
            <person name="Gotoh A."/>
            <person name="Gotoh Y."/>
            <person name="Taniguchi I."/>
            <person name="Nakamura K."/>
            <person name="Hayashi T."/>
            <person name="Katayama T."/>
            <person name="Uemura T."/>
            <person name="Hattori Y."/>
        </authorList>
    </citation>
    <scope>NUCLEOTIDE SEQUENCE [LARGE SCALE GENOMIC DNA]</scope>
    <source>
        <strain evidence="15 16">SC-9</strain>
    </source>
</reference>
<dbReference type="InterPro" id="IPR000504">
    <property type="entry name" value="RRM_dom"/>
</dbReference>
<keyword evidence="4" id="KW-0812">Transmembrane</keyword>
<keyword evidence="6" id="KW-0809">Transit peptide</keyword>
<organism evidence="15 16">
    <name type="scientific">Saccharomycopsis crataegensis</name>
    <dbReference type="NCBI Taxonomy" id="43959"/>
    <lineage>
        <taxon>Eukaryota</taxon>
        <taxon>Fungi</taxon>
        <taxon>Dikarya</taxon>
        <taxon>Ascomycota</taxon>
        <taxon>Saccharomycotina</taxon>
        <taxon>Saccharomycetes</taxon>
        <taxon>Saccharomycopsidaceae</taxon>
        <taxon>Saccharomycopsis</taxon>
    </lineage>
</organism>
<evidence type="ECO:0000256" key="8">
    <source>
        <dbReference type="ARBA" id="ARBA00023128"/>
    </source>
</evidence>
<keyword evidence="7" id="KW-1133">Transmembrane helix</keyword>
<evidence type="ECO:0000256" key="10">
    <source>
        <dbReference type="ARBA" id="ARBA00025276"/>
    </source>
</evidence>
<dbReference type="EMBL" id="BTFZ01000004">
    <property type="protein sequence ID" value="GMM34915.1"/>
    <property type="molecule type" value="Genomic_DNA"/>
</dbReference>
<dbReference type="InterPro" id="IPR035979">
    <property type="entry name" value="RBD_domain_sf"/>
</dbReference>
<dbReference type="InterPro" id="IPR018850">
    <property type="entry name" value="Mt_escape_2_C"/>
</dbReference>
<feature type="domain" description="RRM" evidence="13">
    <location>
        <begin position="202"/>
        <end position="264"/>
    </location>
</feature>
<dbReference type="AlphaFoldDB" id="A0AAV5QJ01"/>
<dbReference type="Pfam" id="PF00076">
    <property type="entry name" value="RRM_1"/>
    <property type="match status" value="1"/>
</dbReference>
<evidence type="ECO:0000256" key="9">
    <source>
        <dbReference type="ARBA" id="ARBA00023136"/>
    </source>
</evidence>
<sequence length="857" mass="97665">MIISKLSRSIFGHRGLQSAHRSGFVPLAKRIYCGKRFYASKDITEKDKELGELDDTANTGVIEKTNQETLLYFTDVNPADFSRFKALNFVHDYISKVKETTGDSSLERQILKLASPEDNPVKGISVNSILTKDGGAFVKFQVPFESSISEVNTKIQKNTMKSSPRFLGLLSKPHCFPVKGTPWVEDLRRYPSSELKVLFEGEELTEEKIYQIFRRYGTILDIVPQPADSKETPRYAIVKFRKLRSAIAAKNCVNAFSTDKTTIHIKYQTAMRENLMKQYVFDHPRISIPLILAVFLAIGSIIFEPIREFFIQEKIEHRFGLSTYKNNKYFVYIAQYLTSVKRFMSFSNNREQKDSTIHMWTERLDKVKELKLWLTENVNTFIVVRGPRGIGKENVVIDHALRDRKNVLHINCEEIVKSRNDSEFLKNTAHQFGYFPIFPWLNSLSTFIDLGVQGLTGQKSGLSESNDVQFKNILSLAAVAIRRVSLRFYSAYVVQMASDMNIGEEATKRITEDDYLQQHPDEKPVIVINKFSAKSENYSFVYQALASWGSFLVSMNLAHVIFLIDDVSPVPLLSEALPDQIFKSLVLSDPSKSSSTDYVWSHLNDADDLDKIRDGDKAKKGDFQSKYSIGTIEKALEPIGGRMLDLQAFIRRVKSGESPEEAKEEMIKQTAEQIIQMNLIKNSADSDEFQVARSWEIIKFLASKESIAFSNVYTSPLFKSSPVEYLTELEKSNLISLVKEKGLIKEIKASRPLYRSAFQNIVGDETSFNVLEGSYLLKKIAYETKVIKTCESEISSLSYVAMSDVIRARFNYLGDKITACTNNIKVYEAQIKELVKKSNELKAKHNKQSSKSRFGFF</sequence>
<dbReference type="InterPro" id="IPR034260">
    <property type="entry name" value="Yme2_RRM"/>
</dbReference>
<comment type="function">
    <text evidence="10 11">Plays a role in maintaining the mitochondrial genome and in controlling the mtDNA escape. Involved in the regulation of mtDNA nucleotide structure and number. May have a dispensable role in early maturation of pre-rRNA.</text>
</comment>
<dbReference type="GeneID" id="90072894"/>
<keyword evidence="16" id="KW-1185">Reference proteome</keyword>
<evidence type="ECO:0000313" key="16">
    <source>
        <dbReference type="Proteomes" id="UP001360560"/>
    </source>
</evidence>
<dbReference type="PANTHER" id="PTHR32198:SF2">
    <property type="entry name" value="MITOCHONDRIAL ESCAPE PROTEIN 2"/>
    <property type="match status" value="1"/>
</dbReference>
<evidence type="ECO:0000256" key="3">
    <source>
        <dbReference type="ARBA" id="ARBA00020222"/>
    </source>
</evidence>
<evidence type="ECO:0000256" key="7">
    <source>
        <dbReference type="ARBA" id="ARBA00022989"/>
    </source>
</evidence>
<dbReference type="GO" id="GO:0005743">
    <property type="term" value="C:mitochondrial inner membrane"/>
    <property type="evidence" value="ECO:0007669"/>
    <property type="project" value="UniProtKB-SubCell"/>
</dbReference>
<keyword evidence="11" id="KW-0694">RNA-binding</keyword>